<evidence type="ECO:0000256" key="4">
    <source>
        <dbReference type="ARBA" id="ARBA00022989"/>
    </source>
</evidence>
<proteinExistence type="inferred from homology"/>
<dbReference type="EMBL" id="CP039865">
    <property type="protein sequence ID" value="QCK88103.1"/>
    <property type="molecule type" value="Genomic_DNA"/>
</dbReference>
<evidence type="ECO:0000256" key="3">
    <source>
        <dbReference type="ARBA" id="ARBA00022692"/>
    </source>
</evidence>
<reference evidence="8 9" key="1">
    <citation type="submission" date="2019-04" db="EMBL/GenBank/DDBJ databases">
        <title>Phreatobacter aquaticus sp. nov.</title>
        <authorList>
            <person name="Choi A."/>
            <person name="Baek K."/>
        </authorList>
    </citation>
    <scope>NUCLEOTIDE SEQUENCE [LARGE SCALE GENOMIC DNA]</scope>
    <source>
        <strain evidence="8 9">NMCR1094</strain>
    </source>
</reference>
<evidence type="ECO:0000313" key="9">
    <source>
        <dbReference type="Proteomes" id="UP000298588"/>
    </source>
</evidence>
<keyword evidence="3 6" id="KW-0812">Transmembrane</keyword>
<comment type="subcellular location">
    <subcellularLocation>
        <location evidence="1">Membrane</location>
        <topology evidence="1">Multi-pass membrane protein</topology>
    </subcellularLocation>
</comment>
<evidence type="ECO:0000313" key="8">
    <source>
        <dbReference type="EMBL" id="QCK88103.1"/>
    </source>
</evidence>
<feature type="transmembrane region" description="Helical" evidence="6">
    <location>
        <begin position="130"/>
        <end position="146"/>
    </location>
</feature>
<feature type="transmembrane region" description="Helical" evidence="6">
    <location>
        <begin position="268"/>
        <end position="286"/>
    </location>
</feature>
<evidence type="ECO:0000256" key="1">
    <source>
        <dbReference type="ARBA" id="ARBA00004141"/>
    </source>
</evidence>
<keyword evidence="4 6" id="KW-1133">Transmembrane helix</keyword>
<dbReference type="InterPro" id="IPR037185">
    <property type="entry name" value="EmrE-like"/>
</dbReference>
<dbReference type="GO" id="GO:0016020">
    <property type="term" value="C:membrane"/>
    <property type="evidence" value="ECO:0007669"/>
    <property type="project" value="UniProtKB-SubCell"/>
</dbReference>
<feature type="domain" description="EamA" evidence="7">
    <location>
        <begin position="155"/>
        <end position="285"/>
    </location>
</feature>
<dbReference type="KEGG" id="paqt:E8L99_21255"/>
<dbReference type="InterPro" id="IPR000620">
    <property type="entry name" value="EamA_dom"/>
</dbReference>
<keyword evidence="9" id="KW-1185">Reference proteome</keyword>
<gene>
    <name evidence="8" type="ORF">E8L99_21255</name>
</gene>
<feature type="transmembrane region" description="Helical" evidence="6">
    <location>
        <begin position="75"/>
        <end position="95"/>
    </location>
</feature>
<name>A0A4D7QQ46_9HYPH</name>
<dbReference type="Gene3D" id="1.10.3730.20">
    <property type="match status" value="1"/>
</dbReference>
<feature type="transmembrane region" description="Helical" evidence="6">
    <location>
        <begin position="41"/>
        <end position="63"/>
    </location>
</feature>
<keyword evidence="5 6" id="KW-0472">Membrane</keyword>
<protein>
    <submittedName>
        <fullName evidence="8">DMT family transporter</fullName>
    </submittedName>
</protein>
<feature type="transmembrane region" description="Helical" evidence="6">
    <location>
        <begin position="242"/>
        <end position="262"/>
    </location>
</feature>
<dbReference type="Pfam" id="PF00892">
    <property type="entry name" value="EamA"/>
    <property type="match status" value="2"/>
</dbReference>
<dbReference type="PANTHER" id="PTHR22911:SF6">
    <property type="entry name" value="SOLUTE CARRIER FAMILY 35 MEMBER G1"/>
    <property type="match status" value="1"/>
</dbReference>
<dbReference type="RefSeq" id="WP_137101431.1">
    <property type="nucleotide sequence ID" value="NZ_CP039865.1"/>
</dbReference>
<organism evidence="8 9">
    <name type="scientific">Phreatobacter aquaticus</name>
    <dbReference type="NCBI Taxonomy" id="2570229"/>
    <lineage>
        <taxon>Bacteria</taxon>
        <taxon>Pseudomonadati</taxon>
        <taxon>Pseudomonadota</taxon>
        <taxon>Alphaproteobacteria</taxon>
        <taxon>Hyphomicrobiales</taxon>
        <taxon>Phreatobacteraceae</taxon>
        <taxon>Phreatobacter</taxon>
    </lineage>
</organism>
<feature type="transmembrane region" description="Helical" evidence="6">
    <location>
        <begin position="152"/>
        <end position="172"/>
    </location>
</feature>
<dbReference type="AlphaFoldDB" id="A0A4D7QQ46"/>
<evidence type="ECO:0000256" key="6">
    <source>
        <dbReference type="SAM" id="Phobius"/>
    </source>
</evidence>
<sequence>MPPQPAERPLAAIAAQFCCFTAVSANDVVLKMLVAEVPSSWQLMATRSGIGLIYLMPFVIWHLARGTARISTRRFGGHLGRACLSAISVFCYFEALRDLDLPVATAILFVTPFFVVALSGLFLREAVPPNRWIAVVVGFVGALIIIRPGPAGVSIAALLALVSAATWAATMVAMRNLTKTEGNLAVVFYFNLLVTLIAGTLAFPSLQPMAWKTLAIIAWVSVVQLISQYFMMVAFRFASASVTAPVQYVQLIWSVIAGWLVFSVLPGPHVFVGAAVIVASGLYLILSERR</sequence>
<dbReference type="OrthoDB" id="9812899at2"/>
<feature type="transmembrane region" description="Helical" evidence="6">
    <location>
        <begin position="184"/>
        <end position="203"/>
    </location>
</feature>
<dbReference type="PANTHER" id="PTHR22911">
    <property type="entry name" value="ACYL-MALONYL CONDENSING ENZYME-RELATED"/>
    <property type="match status" value="1"/>
</dbReference>
<dbReference type="Proteomes" id="UP000298588">
    <property type="component" value="Chromosome"/>
</dbReference>
<accession>A0A4D7QQ46</accession>
<feature type="transmembrane region" description="Helical" evidence="6">
    <location>
        <begin position="101"/>
        <end position="123"/>
    </location>
</feature>
<evidence type="ECO:0000259" key="7">
    <source>
        <dbReference type="Pfam" id="PF00892"/>
    </source>
</evidence>
<evidence type="ECO:0000256" key="2">
    <source>
        <dbReference type="ARBA" id="ARBA00009853"/>
    </source>
</evidence>
<comment type="similarity">
    <text evidence="2">Belongs to the drug/metabolite transporter (DMT) superfamily. 10 TMS drug/metabolite exporter (DME) (TC 2.A.7.3) family.</text>
</comment>
<feature type="domain" description="EamA" evidence="7">
    <location>
        <begin position="17"/>
        <end position="146"/>
    </location>
</feature>
<dbReference type="SUPFAM" id="SSF103481">
    <property type="entry name" value="Multidrug resistance efflux transporter EmrE"/>
    <property type="match status" value="2"/>
</dbReference>
<feature type="transmembrane region" description="Helical" evidence="6">
    <location>
        <begin position="209"/>
        <end position="230"/>
    </location>
</feature>
<evidence type="ECO:0000256" key="5">
    <source>
        <dbReference type="ARBA" id="ARBA00023136"/>
    </source>
</evidence>